<reference evidence="5 6" key="1">
    <citation type="submission" date="2016-10" db="EMBL/GenBank/DDBJ databases">
        <title>Systematic genetic and metabolomic analysis of Xenorhabdus and Photorhabdus spp., highlights the requirements for a dual symbiotic and pathogenic life style.</title>
        <authorList>
            <person name="Tobias N.J."/>
            <person name="Wolff H."/>
            <person name="Djahanschiri B."/>
            <person name="Pidot S.J."/>
            <person name="Stinear T.P."/>
            <person name="Ebersberger I."/>
            <person name="Bode H.B."/>
        </authorList>
    </citation>
    <scope>NUCLEOTIDE SEQUENCE [LARGE SCALE GENOMIC DNA]</scope>
    <source>
        <strain evidence="5 6">DSM 22392</strain>
    </source>
</reference>
<dbReference type="Pfam" id="PF25023">
    <property type="entry name" value="TEN_YD-shell"/>
    <property type="match status" value="4"/>
</dbReference>
<evidence type="ECO:0000256" key="2">
    <source>
        <dbReference type="SAM" id="MobiDB-lite"/>
    </source>
</evidence>
<dbReference type="InterPro" id="IPR045351">
    <property type="entry name" value="DUF6531"/>
</dbReference>
<comment type="caution">
    <text evidence="5">The sequence shown here is derived from an EMBL/GenBank/DDBJ whole genome shotgun (WGS) entry which is preliminary data.</text>
</comment>
<organism evidence="5 6">
    <name type="scientific">Xenorhabdus vietnamensis</name>
    <dbReference type="NCBI Taxonomy" id="351656"/>
    <lineage>
        <taxon>Bacteria</taxon>
        <taxon>Pseudomonadati</taxon>
        <taxon>Pseudomonadota</taxon>
        <taxon>Gammaproteobacteria</taxon>
        <taxon>Enterobacterales</taxon>
        <taxon>Morganellaceae</taxon>
        <taxon>Xenorhabdus</taxon>
    </lineage>
</organism>
<feature type="domain" description="Teneurin-like YD-shell" evidence="4">
    <location>
        <begin position="663"/>
        <end position="803"/>
    </location>
</feature>
<dbReference type="NCBIfam" id="TIGR01643">
    <property type="entry name" value="YD_repeat_2x"/>
    <property type="match status" value="7"/>
</dbReference>
<dbReference type="Pfam" id="PF05593">
    <property type="entry name" value="RHS_repeat"/>
    <property type="match status" value="1"/>
</dbReference>
<dbReference type="InterPro" id="IPR022385">
    <property type="entry name" value="Rhs_assc_core"/>
</dbReference>
<name>A0A1Y2SLN2_9GAMM</name>
<gene>
    <name evidence="5" type="ORF">Xvie_00298</name>
</gene>
<dbReference type="InterPro" id="IPR050708">
    <property type="entry name" value="T6SS_VgrG/RHS"/>
</dbReference>
<dbReference type="InterPro" id="IPR031325">
    <property type="entry name" value="RHS_repeat"/>
</dbReference>
<feature type="region of interest" description="Disordered" evidence="2">
    <location>
        <begin position="85"/>
        <end position="155"/>
    </location>
</feature>
<evidence type="ECO:0000313" key="6">
    <source>
        <dbReference type="Proteomes" id="UP000194350"/>
    </source>
</evidence>
<feature type="compositionally biased region" description="Polar residues" evidence="2">
    <location>
        <begin position="117"/>
        <end position="127"/>
    </location>
</feature>
<protein>
    <submittedName>
        <fullName evidence="5">RhsA protein in rhs element</fullName>
    </submittedName>
</protein>
<dbReference type="NCBIfam" id="TIGR03696">
    <property type="entry name" value="Rhs_assc_core"/>
    <property type="match status" value="1"/>
</dbReference>
<dbReference type="EMBL" id="MUBJ01000001">
    <property type="protein sequence ID" value="OTA18471.1"/>
    <property type="molecule type" value="Genomic_DNA"/>
</dbReference>
<feature type="domain" description="Teneurin-like YD-shell" evidence="4">
    <location>
        <begin position="952"/>
        <end position="1246"/>
    </location>
</feature>
<dbReference type="Proteomes" id="UP000194350">
    <property type="component" value="Unassembled WGS sequence"/>
</dbReference>
<dbReference type="Gene3D" id="2.180.10.10">
    <property type="entry name" value="RHS repeat-associated core"/>
    <property type="match status" value="4"/>
</dbReference>
<sequence>MSDTMIVTPDNDDVRAEKYCKEFNIRTQAEAEKALSNADTLYRQSSRFYGDYGNDPELDVYYNQADADFEVQSFKKTAQDTVEKFKSGEFPKKEWEEKEEDNHPKPNAALPQKTRNDSPTGEGNTLGSVVGQASAAQNTPHDANPAVKPEAPAEKGMWDKTIDWFQETGDDLKKWADESKHNLKAAWDNPGEAAIGAGKALWNTVPEMAELFGKGAVTIATPPAVAAEQALGYMGVTPLGISDLQQKAVDMVNADAIKMEMKSDAEKGGGFAFDIGSLALGGAGIFKGAAKGATKATAKAESKVLSEEAKAAEVAGGKIKNQPPETANSTSTKPKNTKEDPIDNPSSNKEGSCTGTCSVKGEPVDMATGDFLQVWPVIAIPGLLPITLTRTYRSTAKLNGLFGPKWADDWSRHLLLTDGKVNFTDADGVIYDFNTPNNQVLARNQHIPHYLLEGELTGELKLTDRQSQLTYHFNHAVGNTRKLSAITDRRQNAIRFIYNKQSQLIEVTRTDGFRLILDYQGQQLQTLDYLEQKKQQRLVTCHYDSQSYLSECEAFQHNHLWHEYDAQGRMTRWHDTDQTDLNLTYDEQGRVLSTTSPSGYWCDRFHYDDNARITTYQDGEGGKTHYHYDNNGLVLREVDPLGRITRRQWRHSQIVWEADPSGAITTFDYNPDGALTEVKLPTGDTFAYGYDEHGQFIESILPTGEHWQFHYDEQGNLTALTNPLGHKEEYQYGIHGELRQRLLPDGRQWHYAYDEQQRLTAVMTPDGQTTNLQLDELGRLRQLTDVLKQQTHYRYSDDHASLKGSLTDVELPDGTTQQLAYDSERRVVAVTDGEGRTTRYTYGAFDLLNQVTRPDGTILRFGYDRLARLNSVTASTGETYRYERDAAGQIIRETDFTGRTLDYQYDKLGRRTQVQYPDGQQLRWHYSAAGLLVKQESWLPEENQWVLKATTIYEYNARHQLVKATNDDAVVEYEYDKTTGLPICERINGREITRKWDSLTGRPVSESLDGNSLHFGYNQLGALNHFQLNQNTPLTLQYDPLGRETVRESANGFILASRYTATGLLAHQSAGQVTQFFKETLAQNDPHFLPQATAVNRSWQYDRAHNVRVIDDSRWGQTRYRYNDNDQILHTLFEGARPYEEQFSYDTNGNLSQHLPIDAYGAMAQITQRQKAGRVVVQGDIRYLYDDNGRLVEKTEQRDGFRPQIWRYRWDTQNQLTHFETPDGSRWQYKYDPFGRRLQKLKIHDGKLAAANLQLWLAGKPDLTPRANAIMGQDYLWSGDQLIEETPVYADGTPVEDQRIRWLYEPGSLTPSARFEKGKLHYIVSDHQGTVREMLSEEGVLVWAQRLTTWGKAERFQVIASNNPDYHVNCNLRFMGQFEDEESGLYYNRFRYYSPETGQYISPDPIGLLGGVNPYGYVHNPTGWVDPFGLAGKDCDKLLNPDWTNHGFKHFPQKNMSWKDIVKSTKSGPAKYTPEINIEALERSVYKTGQPVTNGKPWKVQDMGEIIGASEGKPSQWIRVEYSGGTIHGHPISLNEFRKLTK</sequence>
<evidence type="ECO:0000313" key="5">
    <source>
        <dbReference type="EMBL" id="OTA18471.1"/>
    </source>
</evidence>
<feature type="compositionally biased region" description="Polar residues" evidence="2">
    <location>
        <begin position="344"/>
        <end position="354"/>
    </location>
</feature>
<feature type="region of interest" description="Disordered" evidence="2">
    <location>
        <begin position="313"/>
        <end position="354"/>
    </location>
</feature>
<feature type="domain" description="Teneurin-like YD-shell" evidence="4">
    <location>
        <begin position="1316"/>
        <end position="1404"/>
    </location>
</feature>
<dbReference type="InterPro" id="IPR056823">
    <property type="entry name" value="TEN-like_YD-shell"/>
</dbReference>
<feature type="compositionally biased region" description="Polar residues" evidence="2">
    <location>
        <begin position="323"/>
        <end position="334"/>
    </location>
</feature>
<dbReference type="Pfam" id="PF20148">
    <property type="entry name" value="DUF6531"/>
    <property type="match status" value="1"/>
</dbReference>
<feature type="domain" description="DUF6531" evidence="3">
    <location>
        <begin position="361"/>
        <end position="433"/>
    </location>
</feature>
<dbReference type="PANTHER" id="PTHR32305:SF15">
    <property type="entry name" value="PROTEIN RHSA-RELATED"/>
    <property type="match status" value="1"/>
</dbReference>
<keyword evidence="6" id="KW-1185">Reference proteome</keyword>
<accession>A0A1Y2SLN2</accession>
<proteinExistence type="predicted"/>
<feature type="compositionally biased region" description="Basic and acidic residues" evidence="2">
    <location>
        <begin position="85"/>
        <end position="104"/>
    </location>
</feature>
<evidence type="ECO:0000259" key="3">
    <source>
        <dbReference type="Pfam" id="PF20148"/>
    </source>
</evidence>
<dbReference type="STRING" id="351656.Xvie_00298"/>
<evidence type="ECO:0000259" key="4">
    <source>
        <dbReference type="Pfam" id="PF25023"/>
    </source>
</evidence>
<keyword evidence="1" id="KW-0677">Repeat</keyword>
<feature type="domain" description="Teneurin-like YD-shell" evidence="4">
    <location>
        <begin position="815"/>
        <end position="932"/>
    </location>
</feature>
<evidence type="ECO:0000256" key="1">
    <source>
        <dbReference type="ARBA" id="ARBA00022737"/>
    </source>
</evidence>
<dbReference type="RefSeq" id="WP_244175406.1">
    <property type="nucleotide sequence ID" value="NZ_CAWNGD010000001.1"/>
</dbReference>
<dbReference type="InterPro" id="IPR006530">
    <property type="entry name" value="YD"/>
</dbReference>
<dbReference type="PANTHER" id="PTHR32305">
    <property type="match status" value="1"/>
</dbReference>